<reference evidence="2 3" key="1">
    <citation type="journal article" date="2015" name="Genome Announc.">
        <title>Closed Genome Sequence of Octadecabacter temperatus SB1, the First Mesophilic Species of the Genus Octadecabacter.</title>
        <authorList>
            <person name="Voget S."/>
            <person name="Billerbeck S."/>
            <person name="Simon M."/>
            <person name="Daniel R."/>
        </authorList>
    </citation>
    <scope>NUCLEOTIDE SEQUENCE [LARGE SCALE GENOMIC DNA]</scope>
    <source>
        <strain evidence="2 3">SB1</strain>
    </source>
</reference>
<dbReference type="InterPro" id="IPR000835">
    <property type="entry name" value="HTH_MarR-typ"/>
</dbReference>
<evidence type="ECO:0000259" key="1">
    <source>
        <dbReference type="Pfam" id="PF12802"/>
    </source>
</evidence>
<dbReference type="AlphaFoldDB" id="A0A0K0Y4D7"/>
<protein>
    <submittedName>
        <fullName evidence="2">MarR family protein</fullName>
    </submittedName>
</protein>
<dbReference type="InterPro" id="IPR036388">
    <property type="entry name" value="WH-like_DNA-bd_sf"/>
</dbReference>
<dbReference type="SUPFAM" id="SSF46785">
    <property type="entry name" value="Winged helix' DNA-binding domain"/>
    <property type="match status" value="1"/>
</dbReference>
<keyword evidence="3" id="KW-1185">Reference proteome</keyword>
<dbReference type="Gene3D" id="1.10.10.10">
    <property type="entry name" value="Winged helix-like DNA-binding domain superfamily/Winged helix DNA-binding domain"/>
    <property type="match status" value="1"/>
</dbReference>
<dbReference type="Pfam" id="PF12802">
    <property type="entry name" value="MarR_2"/>
    <property type="match status" value="1"/>
</dbReference>
<gene>
    <name evidence="2" type="ORF">OSB_13050</name>
</gene>
<feature type="domain" description="HTH marR-type" evidence="1">
    <location>
        <begin position="86"/>
        <end position="141"/>
    </location>
</feature>
<evidence type="ECO:0000313" key="2">
    <source>
        <dbReference type="EMBL" id="AKS45858.1"/>
    </source>
</evidence>
<organism evidence="2 3">
    <name type="scientific">Octadecabacter temperatus</name>
    <dbReference type="NCBI Taxonomy" id="1458307"/>
    <lineage>
        <taxon>Bacteria</taxon>
        <taxon>Pseudomonadati</taxon>
        <taxon>Pseudomonadota</taxon>
        <taxon>Alphaproteobacteria</taxon>
        <taxon>Rhodobacterales</taxon>
        <taxon>Roseobacteraceae</taxon>
        <taxon>Octadecabacter</taxon>
    </lineage>
</organism>
<name>A0A0K0Y4D7_9RHOB</name>
<dbReference type="GO" id="GO:0003700">
    <property type="term" value="F:DNA-binding transcription factor activity"/>
    <property type="evidence" value="ECO:0007669"/>
    <property type="project" value="InterPro"/>
</dbReference>
<dbReference type="InterPro" id="IPR036390">
    <property type="entry name" value="WH_DNA-bd_sf"/>
</dbReference>
<dbReference type="KEGG" id="otm:OSB_13050"/>
<sequence>MKLLLRGRTQTPQTLRCVSLLKSAPPKADLTLTFDYAHMNFVLAKNKSQYINFGMVDRIPQFHPILHAAQIISDKLREDLAGFGGTSTQGRVLDVIDRLEDPVPARVGEALSLTASAMSQMVQRLRKAGLIEPSTRTQGRAYSEQLVLSANGKDFLHKTRQTWDQIERDLIEIVGEDALANMFHTSYDIVQGLGAHPPFPRDIHMAKKRNDVS</sequence>
<dbReference type="EMBL" id="CP012160">
    <property type="protein sequence ID" value="AKS45858.1"/>
    <property type="molecule type" value="Genomic_DNA"/>
</dbReference>
<dbReference type="Proteomes" id="UP000067444">
    <property type="component" value="Chromosome"/>
</dbReference>
<accession>A0A0K0Y4D7</accession>
<dbReference type="STRING" id="1458307.OSB_13050"/>
<proteinExistence type="predicted"/>
<evidence type="ECO:0000313" key="3">
    <source>
        <dbReference type="Proteomes" id="UP000067444"/>
    </source>
</evidence>